<feature type="compositionally biased region" description="Low complexity" evidence="1">
    <location>
        <begin position="106"/>
        <end position="117"/>
    </location>
</feature>
<feature type="compositionally biased region" description="Low complexity" evidence="1">
    <location>
        <begin position="16"/>
        <end position="26"/>
    </location>
</feature>
<evidence type="ECO:0000256" key="1">
    <source>
        <dbReference type="SAM" id="MobiDB-lite"/>
    </source>
</evidence>
<feature type="compositionally biased region" description="Low complexity" evidence="1">
    <location>
        <begin position="170"/>
        <end position="181"/>
    </location>
</feature>
<dbReference type="Proteomes" id="UP000028828">
    <property type="component" value="Unassembled WGS sequence"/>
</dbReference>
<feature type="region of interest" description="Disordered" evidence="1">
    <location>
        <begin position="1"/>
        <end position="65"/>
    </location>
</feature>
<dbReference type="AlphaFoldDB" id="A0A086JSY4"/>
<dbReference type="EMBL" id="AEYI02001610">
    <property type="protein sequence ID" value="KFG35252.1"/>
    <property type="molecule type" value="Genomic_DNA"/>
</dbReference>
<feature type="region of interest" description="Disordered" evidence="1">
    <location>
        <begin position="90"/>
        <end position="209"/>
    </location>
</feature>
<comment type="caution">
    <text evidence="2">The sequence shown here is derived from an EMBL/GenBank/DDBJ whole genome shotgun (WGS) entry which is preliminary data.</text>
</comment>
<feature type="compositionally biased region" description="Low complexity" evidence="1">
    <location>
        <begin position="44"/>
        <end position="56"/>
    </location>
</feature>
<organism evidence="2 3">
    <name type="scientific">Toxoplasma gondii p89</name>
    <dbReference type="NCBI Taxonomy" id="943119"/>
    <lineage>
        <taxon>Eukaryota</taxon>
        <taxon>Sar</taxon>
        <taxon>Alveolata</taxon>
        <taxon>Apicomplexa</taxon>
        <taxon>Conoidasida</taxon>
        <taxon>Coccidia</taxon>
        <taxon>Eucoccidiorida</taxon>
        <taxon>Eimeriorina</taxon>
        <taxon>Sarcocystidae</taxon>
        <taxon>Toxoplasma</taxon>
    </lineage>
</organism>
<evidence type="ECO:0000313" key="3">
    <source>
        <dbReference type="Proteomes" id="UP000028828"/>
    </source>
</evidence>
<name>A0A086JSY4_TOXGO</name>
<evidence type="ECO:0000313" key="2">
    <source>
        <dbReference type="EMBL" id="KFG35252.1"/>
    </source>
</evidence>
<accession>A0A086JSY4</accession>
<reference evidence="2 3" key="1">
    <citation type="submission" date="2014-03" db="EMBL/GenBank/DDBJ databases">
        <authorList>
            <person name="Sibley D."/>
            <person name="Venepally P."/>
            <person name="Karamycheva S."/>
            <person name="Hadjithomas M."/>
            <person name="Khan A."/>
            <person name="Brunk B."/>
            <person name="Roos D."/>
            <person name="Caler E."/>
            <person name="Lorenzi H."/>
        </authorList>
    </citation>
    <scope>NUCLEOTIDE SEQUENCE [LARGE SCALE GENOMIC DNA]</scope>
    <source>
        <strain evidence="3">p89</strain>
    </source>
</reference>
<protein>
    <submittedName>
        <fullName evidence="2">Uncharacterized protein</fullName>
    </submittedName>
</protein>
<feature type="compositionally biased region" description="Low complexity" evidence="1">
    <location>
        <begin position="125"/>
        <end position="138"/>
    </location>
</feature>
<dbReference type="VEuPathDB" id="ToxoDB:TGP89_294990"/>
<sequence>MRLPVGAISLSGPQGAPASATSTAASLHAPQAAGFSASGLQPPTQGGATASATATGEVSPSPRHGSLQYLEDVLEILERHAFPCSSRQMTASASAGGSGVPPQPCGTSGSGYTQGAYGSSGGYGAASSSTQSTTSSSASGGGVLQPTYDPSSRGFLDYELSVPTGYGVPGSSTQSTTSAGSEGKDSQPEGQGASGSGNMPGAGPSTSGD</sequence>
<gene>
    <name evidence="2" type="ORF">TGP89_294990</name>
</gene>
<proteinExistence type="predicted"/>